<dbReference type="EMBL" id="SSMQ01000002">
    <property type="protein sequence ID" value="TKD12772.1"/>
    <property type="molecule type" value="Genomic_DNA"/>
</dbReference>
<evidence type="ECO:0000256" key="1">
    <source>
        <dbReference type="SAM" id="MobiDB-lite"/>
    </source>
</evidence>
<dbReference type="Proteomes" id="UP000309215">
    <property type="component" value="Unassembled WGS sequence"/>
</dbReference>
<organism evidence="2 3">
    <name type="scientific">Polyangium fumosum</name>
    <dbReference type="NCBI Taxonomy" id="889272"/>
    <lineage>
        <taxon>Bacteria</taxon>
        <taxon>Pseudomonadati</taxon>
        <taxon>Myxococcota</taxon>
        <taxon>Polyangia</taxon>
        <taxon>Polyangiales</taxon>
        <taxon>Polyangiaceae</taxon>
        <taxon>Polyangium</taxon>
    </lineage>
</organism>
<evidence type="ECO:0000313" key="3">
    <source>
        <dbReference type="Proteomes" id="UP000309215"/>
    </source>
</evidence>
<reference evidence="2 3" key="1">
    <citation type="submission" date="2019-04" db="EMBL/GenBank/DDBJ databases">
        <authorList>
            <person name="Li Y."/>
            <person name="Wang J."/>
        </authorList>
    </citation>
    <scope>NUCLEOTIDE SEQUENCE [LARGE SCALE GENOMIC DNA]</scope>
    <source>
        <strain evidence="2 3">DSM 14668</strain>
    </source>
</reference>
<name>A0A4U1JJS9_9BACT</name>
<evidence type="ECO:0000313" key="2">
    <source>
        <dbReference type="EMBL" id="TKD12772.1"/>
    </source>
</evidence>
<protein>
    <submittedName>
        <fullName evidence="2">Uncharacterized protein</fullName>
    </submittedName>
</protein>
<accession>A0A4U1JJS9</accession>
<gene>
    <name evidence="2" type="ORF">E8A74_03220</name>
</gene>
<keyword evidence="3" id="KW-1185">Reference proteome</keyword>
<dbReference type="AlphaFoldDB" id="A0A4U1JJS9"/>
<comment type="caution">
    <text evidence="2">The sequence shown here is derived from an EMBL/GenBank/DDBJ whole genome shotgun (WGS) entry which is preliminary data.</text>
</comment>
<feature type="compositionally biased region" description="Pro residues" evidence="1">
    <location>
        <begin position="9"/>
        <end position="63"/>
    </location>
</feature>
<dbReference type="PRINTS" id="PR01217">
    <property type="entry name" value="PRICHEXTENSN"/>
</dbReference>
<proteinExistence type="predicted"/>
<feature type="region of interest" description="Disordered" evidence="1">
    <location>
        <begin position="1"/>
        <end position="96"/>
    </location>
</feature>
<sequence>MQSVSTGTPSPPPLPPAPPAPPAPPIPPTPPIPPAPPVPPTPPTPPMPPTPPDPASPPLPPLPSSSTGRGLLGVSTGSSEQPTTETNPRAQRMKVREEATARMYRFSLQTALRFS</sequence>
<feature type="compositionally biased region" description="Polar residues" evidence="1">
    <location>
        <begin position="75"/>
        <end position="89"/>
    </location>
</feature>